<dbReference type="InterPro" id="IPR022060">
    <property type="entry name" value="DUF3616"/>
</dbReference>
<evidence type="ECO:0000256" key="1">
    <source>
        <dbReference type="SAM" id="SignalP"/>
    </source>
</evidence>
<dbReference type="EMBL" id="CXWD01000005">
    <property type="protein sequence ID" value="CTQ68033.1"/>
    <property type="molecule type" value="Genomic_DNA"/>
</dbReference>
<gene>
    <name evidence="3" type="ORF">LAX5112_01611</name>
</gene>
<keyword evidence="1" id="KW-0732">Signal</keyword>
<feature type="signal peptide" evidence="1">
    <location>
        <begin position="1"/>
        <end position="28"/>
    </location>
</feature>
<organism evidence="3 4">
    <name type="scientific">Roseibium alexandrii</name>
    <dbReference type="NCBI Taxonomy" id="388408"/>
    <lineage>
        <taxon>Bacteria</taxon>
        <taxon>Pseudomonadati</taxon>
        <taxon>Pseudomonadota</taxon>
        <taxon>Alphaproteobacteria</taxon>
        <taxon>Hyphomicrobiales</taxon>
        <taxon>Stappiaceae</taxon>
        <taxon>Roseibium</taxon>
    </lineage>
</organism>
<dbReference type="Pfam" id="PF12275">
    <property type="entry name" value="DUF3616"/>
    <property type="match status" value="1"/>
</dbReference>
<evidence type="ECO:0000259" key="2">
    <source>
        <dbReference type="Pfam" id="PF12275"/>
    </source>
</evidence>
<sequence>MIRKTATLMCALVGALAVLSALQGFASADEPGFVAEWSVKPEFDGKKKLRKSISGAACAPVSPPVCAVALDEKQRTQFFTIDGDRIVPGKSMRLLPKELDGAKTGEIDAEGAAYGDGFFYIVGSHGLSRKKAEFNQSSFFLFRFPVDGETGHPEFEFSKKKFAPEIERTDALRGILKGAPDPIGQYAEKPLGEGSGGVNIEGLAYRDGRLYIGLRGPSVGGLSFLRSVNVDALFFNSKPDLDVIELALGSGNGVRDLAAVSDGLIVLSGPVQSKGTYALHHLSLPSLTLSKLADLKMPDKDYKAETVLVLAEGAETVKILIMYDGAKDGGPREYLLTK</sequence>
<proteinExistence type="predicted"/>
<feature type="domain" description="DUF3616" evidence="2">
    <location>
        <begin position="69"/>
        <end position="327"/>
    </location>
</feature>
<dbReference type="Proteomes" id="UP000053235">
    <property type="component" value="Unassembled WGS sequence"/>
</dbReference>
<reference evidence="4" key="1">
    <citation type="submission" date="2015-07" db="EMBL/GenBank/DDBJ databases">
        <authorList>
            <person name="Rodrigo-Torres Lidia"/>
            <person name="Arahal R.David."/>
        </authorList>
    </citation>
    <scope>NUCLEOTIDE SEQUENCE [LARGE SCALE GENOMIC DNA]</scope>
    <source>
        <strain evidence="4">CECT 5112</strain>
    </source>
</reference>
<dbReference type="AlphaFoldDB" id="A0A0M7A2S6"/>
<protein>
    <recommendedName>
        <fullName evidence="2">DUF3616 domain-containing protein</fullName>
    </recommendedName>
</protein>
<dbReference type="RefSeq" id="WP_144432087.1">
    <property type="nucleotide sequence ID" value="NZ_CXWD01000005.1"/>
</dbReference>
<evidence type="ECO:0000313" key="3">
    <source>
        <dbReference type="EMBL" id="CTQ68033.1"/>
    </source>
</evidence>
<dbReference type="OrthoDB" id="423529at2"/>
<keyword evidence="4" id="KW-1185">Reference proteome</keyword>
<evidence type="ECO:0000313" key="4">
    <source>
        <dbReference type="Proteomes" id="UP000053235"/>
    </source>
</evidence>
<name>A0A0M7A2S6_9HYPH</name>
<feature type="chain" id="PRO_5005809066" description="DUF3616 domain-containing protein" evidence="1">
    <location>
        <begin position="29"/>
        <end position="338"/>
    </location>
</feature>
<accession>A0A0M7A2S6</accession>